<dbReference type="PANTHER" id="PTHR43877:SF2">
    <property type="entry name" value="AMINOALKYLPHOSPHONATE N-ACETYLTRANSFERASE-RELATED"/>
    <property type="match status" value="1"/>
</dbReference>
<dbReference type="AlphaFoldDB" id="A0A0A7I7Q7"/>
<keyword evidence="2" id="KW-0012">Acyltransferase</keyword>
<feature type="domain" description="N-acetyltransferase" evidence="3">
    <location>
        <begin position="2"/>
        <end position="171"/>
    </location>
</feature>
<evidence type="ECO:0000256" key="2">
    <source>
        <dbReference type="ARBA" id="ARBA00023315"/>
    </source>
</evidence>
<dbReference type="Gene3D" id="3.40.630.30">
    <property type="match status" value="1"/>
</dbReference>
<dbReference type="EMBL" id="CP007457">
    <property type="protein sequence ID" value="AIZ16278.1"/>
    <property type="molecule type" value="Genomic_DNA"/>
</dbReference>
<dbReference type="Pfam" id="PF00583">
    <property type="entry name" value="Acetyltransf_1"/>
    <property type="match status" value="1"/>
</dbReference>
<dbReference type="InterPro" id="IPR000182">
    <property type="entry name" value="GNAT_dom"/>
</dbReference>
<dbReference type="Proteomes" id="UP000030636">
    <property type="component" value="Chromosome"/>
</dbReference>
<dbReference type="KEGG" id="bpsp:AH67_04480"/>
<dbReference type="GO" id="GO:0016747">
    <property type="term" value="F:acyltransferase activity, transferring groups other than amino-acyl groups"/>
    <property type="evidence" value="ECO:0007669"/>
    <property type="project" value="InterPro"/>
</dbReference>
<evidence type="ECO:0000313" key="5">
    <source>
        <dbReference type="Proteomes" id="UP000030636"/>
    </source>
</evidence>
<keyword evidence="5" id="KW-1185">Reference proteome</keyword>
<evidence type="ECO:0000313" key="4">
    <source>
        <dbReference type="EMBL" id="AIZ16278.1"/>
    </source>
</evidence>
<keyword evidence="1" id="KW-0808">Transferase</keyword>
<dbReference type="InterPro" id="IPR016181">
    <property type="entry name" value="Acyl_CoA_acyltransferase"/>
</dbReference>
<dbReference type="RefSeq" id="WP_022857511.1">
    <property type="nucleotide sequence ID" value="NZ_CP007457.1"/>
</dbReference>
<dbReference type="OrthoDB" id="143110at2"/>
<organism evidence="4 5">
    <name type="scientific">Bifidobacterium pseudolongum PV8-2</name>
    <dbReference type="NCBI Taxonomy" id="1447715"/>
    <lineage>
        <taxon>Bacteria</taxon>
        <taxon>Bacillati</taxon>
        <taxon>Actinomycetota</taxon>
        <taxon>Actinomycetes</taxon>
        <taxon>Bifidobacteriales</taxon>
        <taxon>Bifidobacteriaceae</taxon>
        <taxon>Bifidobacterium</taxon>
    </lineage>
</organism>
<dbReference type="SUPFAM" id="SSF55729">
    <property type="entry name" value="Acyl-CoA N-acyltransferases (Nat)"/>
    <property type="match status" value="1"/>
</dbReference>
<dbReference type="InterPro" id="IPR050832">
    <property type="entry name" value="Bact_Acetyltransf"/>
</dbReference>
<evidence type="ECO:0000256" key="1">
    <source>
        <dbReference type="ARBA" id="ARBA00022679"/>
    </source>
</evidence>
<evidence type="ECO:0000259" key="3">
    <source>
        <dbReference type="PROSITE" id="PS51186"/>
    </source>
</evidence>
<accession>A0A0A7I7Q7</accession>
<dbReference type="CDD" id="cd04301">
    <property type="entry name" value="NAT_SF"/>
    <property type="match status" value="1"/>
</dbReference>
<reference evidence="4 5" key="1">
    <citation type="journal article" date="2015" name="Genome Announc.">
        <title>Bifidobacterium pseudolongum Strain PV8-2, Isolated from a Stool Sample of an Anemic Kenyan Infant.</title>
        <authorList>
            <person name="Vazquez-Gutierrez P."/>
            <person name="Lacroix C."/>
            <person name="Chassard C."/>
            <person name="Klumpp J."/>
            <person name="Stevens M.J."/>
            <person name="Jans C."/>
        </authorList>
    </citation>
    <scope>NUCLEOTIDE SEQUENCE [LARGE SCALE GENOMIC DNA]</scope>
    <source>
        <strain evidence="4 5">PV8-2</strain>
    </source>
</reference>
<proteinExistence type="predicted"/>
<protein>
    <submittedName>
        <fullName evidence="4">Transcriptional regulator</fullName>
    </submittedName>
</protein>
<dbReference type="PROSITE" id="PS51186">
    <property type="entry name" value="GNAT"/>
    <property type="match status" value="1"/>
</dbReference>
<dbReference type="PANTHER" id="PTHR43877">
    <property type="entry name" value="AMINOALKYLPHOSPHONATE N-ACETYLTRANSFERASE-RELATED-RELATED"/>
    <property type="match status" value="1"/>
</dbReference>
<dbReference type="HOGENOM" id="CLU_013985_18_0_11"/>
<name>A0A0A7I7Q7_9BIFI</name>
<gene>
    <name evidence="4" type="ORF">AH67_04480</name>
</gene>
<sequence>MPMIEMAQSTDVNTIRDLSIATFAETFASLNTEEDMEQYNERHFSTDELQREIDNPDSTFMVAKVDGVPAGYMKVNVGDAQTEEMLGNRMEVQRLYILRQYKRNGLGTRFMHTAFDMARAQGKSVIWLGVWEHNDAAIAFYKRMGFVQFGSHDFVLGNDRQTDLLMEAAVDRLV</sequence>